<dbReference type="Gene3D" id="2.60.200.60">
    <property type="match status" value="1"/>
</dbReference>
<dbReference type="Proteomes" id="UP000196536">
    <property type="component" value="Unassembled WGS sequence"/>
</dbReference>
<proteinExistence type="predicted"/>
<evidence type="ECO:0008006" key="3">
    <source>
        <dbReference type="Google" id="ProtNLM"/>
    </source>
</evidence>
<dbReference type="InterPro" id="IPR008727">
    <property type="entry name" value="PAAR_motif"/>
</dbReference>
<protein>
    <recommendedName>
        <fullName evidence="3">PAAR domain-containing protein</fullName>
    </recommendedName>
</protein>
<dbReference type="RefSeq" id="WP_087618892.1">
    <property type="nucleotide sequence ID" value="NZ_NEXX01000001.1"/>
</dbReference>
<evidence type="ECO:0000313" key="1">
    <source>
        <dbReference type="EMBL" id="OUY08250.1"/>
    </source>
</evidence>
<accession>A0A1Z9Z1B4</accession>
<gene>
    <name evidence="1" type="ORF">CAP51_01105</name>
</gene>
<evidence type="ECO:0000313" key="2">
    <source>
        <dbReference type="Proteomes" id="UP000196536"/>
    </source>
</evidence>
<dbReference type="EMBL" id="NEXX01000001">
    <property type="protein sequence ID" value="OUY08250.1"/>
    <property type="molecule type" value="Genomic_DNA"/>
</dbReference>
<reference evidence="1 2" key="1">
    <citation type="submission" date="2017-05" db="EMBL/GenBank/DDBJ databases">
        <title>Acinetobacter populi ANC 5415 (= PBJ7), whole genome shotgun sequencing project.</title>
        <authorList>
            <person name="Nemec A."/>
            <person name="Radolfova-Krizova L."/>
        </authorList>
    </citation>
    <scope>NUCLEOTIDE SEQUENCE [LARGE SCALE GENOMIC DNA]</scope>
    <source>
        <strain evidence="1 2">PBJ7</strain>
    </source>
</reference>
<organism evidence="1 2">
    <name type="scientific">Acinetobacter populi</name>
    <dbReference type="NCBI Taxonomy" id="1582270"/>
    <lineage>
        <taxon>Bacteria</taxon>
        <taxon>Pseudomonadati</taxon>
        <taxon>Pseudomonadota</taxon>
        <taxon>Gammaproteobacteria</taxon>
        <taxon>Moraxellales</taxon>
        <taxon>Moraxellaceae</taxon>
        <taxon>Acinetobacter</taxon>
    </lineage>
</organism>
<dbReference type="OrthoDB" id="6659501at2"/>
<comment type="caution">
    <text evidence="1">The sequence shown here is derived from an EMBL/GenBank/DDBJ whole genome shotgun (WGS) entry which is preliminary data.</text>
</comment>
<dbReference type="Pfam" id="PF05488">
    <property type="entry name" value="PAAR_motif"/>
    <property type="match status" value="1"/>
</dbReference>
<keyword evidence="2" id="KW-1185">Reference proteome</keyword>
<sequence>MSKAIITVGATTTHGGVVTNCCETFSIEGKKVHLEGMTHYCPKCKTTVTAVSGDSSKNVNGKGIIVEGDKTSCGASFIANQGNASIG</sequence>
<name>A0A1Z9Z1B4_9GAMM</name>
<dbReference type="AlphaFoldDB" id="A0A1Z9Z1B4"/>
<dbReference type="CDD" id="cd14744">
    <property type="entry name" value="PAAR_CT_2"/>
    <property type="match status" value="1"/>
</dbReference>